<keyword evidence="3" id="KW-1185">Reference proteome</keyword>
<evidence type="ECO:0000313" key="3">
    <source>
        <dbReference type="Proteomes" id="UP000636709"/>
    </source>
</evidence>
<evidence type="ECO:0000313" key="2">
    <source>
        <dbReference type="EMBL" id="KAF8689480.1"/>
    </source>
</evidence>
<proteinExistence type="predicted"/>
<sequence length="49" mass="5772">MGSLRISYMHHEGNQARDKRKHRTCSKKGFSTRRPIVADFNDLLHALYQ</sequence>
<reference evidence="2" key="1">
    <citation type="submission" date="2020-07" db="EMBL/GenBank/DDBJ databases">
        <title>Genome sequence and genetic diversity analysis of an under-domesticated orphan crop, white fonio (Digitaria exilis).</title>
        <authorList>
            <person name="Bennetzen J.L."/>
            <person name="Chen S."/>
            <person name="Ma X."/>
            <person name="Wang X."/>
            <person name="Yssel A.E.J."/>
            <person name="Chaluvadi S.R."/>
            <person name="Johnson M."/>
            <person name="Gangashetty P."/>
            <person name="Hamidou F."/>
            <person name="Sanogo M.D."/>
            <person name="Zwaenepoel A."/>
            <person name="Wallace J."/>
            <person name="Van De Peer Y."/>
            <person name="Van Deynze A."/>
        </authorList>
    </citation>
    <scope>NUCLEOTIDE SEQUENCE</scope>
    <source>
        <tissue evidence="2">Leaves</tissue>
    </source>
</reference>
<comment type="caution">
    <text evidence="2">The sequence shown here is derived from an EMBL/GenBank/DDBJ whole genome shotgun (WGS) entry which is preliminary data.</text>
</comment>
<accession>A0A835B848</accession>
<evidence type="ECO:0000256" key="1">
    <source>
        <dbReference type="SAM" id="MobiDB-lite"/>
    </source>
</evidence>
<dbReference type="Proteomes" id="UP000636709">
    <property type="component" value="Unassembled WGS sequence"/>
</dbReference>
<dbReference type="AlphaFoldDB" id="A0A835B848"/>
<protein>
    <submittedName>
        <fullName evidence="2">Uncharacterized protein</fullName>
    </submittedName>
</protein>
<feature type="region of interest" description="Disordered" evidence="1">
    <location>
        <begin position="1"/>
        <end position="28"/>
    </location>
</feature>
<organism evidence="2 3">
    <name type="scientific">Digitaria exilis</name>
    <dbReference type="NCBI Taxonomy" id="1010633"/>
    <lineage>
        <taxon>Eukaryota</taxon>
        <taxon>Viridiplantae</taxon>
        <taxon>Streptophyta</taxon>
        <taxon>Embryophyta</taxon>
        <taxon>Tracheophyta</taxon>
        <taxon>Spermatophyta</taxon>
        <taxon>Magnoliopsida</taxon>
        <taxon>Liliopsida</taxon>
        <taxon>Poales</taxon>
        <taxon>Poaceae</taxon>
        <taxon>PACMAD clade</taxon>
        <taxon>Panicoideae</taxon>
        <taxon>Panicodae</taxon>
        <taxon>Paniceae</taxon>
        <taxon>Anthephorinae</taxon>
        <taxon>Digitaria</taxon>
    </lineage>
</organism>
<name>A0A835B848_9POAL</name>
<dbReference type="EMBL" id="JACEFO010002015">
    <property type="protein sequence ID" value="KAF8689480.1"/>
    <property type="molecule type" value="Genomic_DNA"/>
</dbReference>
<gene>
    <name evidence="2" type="ORF">HU200_041802</name>
</gene>